<dbReference type="EMBL" id="NMUL01000007">
    <property type="protein sequence ID" value="OXM69562.1"/>
    <property type="molecule type" value="Genomic_DNA"/>
</dbReference>
<dbReference type="InterPro" id="IPR023213">
    <property type="entry name" value="CAT-like_dom_sf"/>
</dbReference>
<dbReference type="Pfam" id="PF00501">
    <property type="entry name" value="AMP-binding"/>
    <property type="match status" value="1"/>
</dbReference>
<dbReference type="InterPro" id="IPR000873">
    <property type="entry name" value="AMP-dep_synth/lig_dom"/>
</dbReference>
<accession>A0A229TE79</accession>
<gene>
    <name evidence="6" type="ORF">CF165_08585</name>
</gene>
<comment type="cofactor">
    <cofactor evidence="1">
        <name>pantetheine 4'-phosphate</name>
        <dbReference type="ChEBI" id="CHEBI:47942"/>
    </cofactor>
</comment>
<name>A0A229TE79_9PSEU</name>
<dbReference type="GO" id="GO:0003824">
    <property type="term" value="F:catalytic activity"/>
    <property type="evidence" value="ECO:0007669"/>
    <property type="project" value="InterPro"/>
</dbReference>
<dbReference type="Proteomes" id="UP000215199">
    <property type="component" value="Unassembled WGS sequence"/>
</dbReference>
<dbReference type="SUPFAM" id="SSF52777">
    <property type="entry name" value="CoA-dependent acyltransferases"/>
    <property type="match status" value="2"/>
</dbReference>
<dbReference type="SUPFAM" id="SSF47336">
    <property type="entry name" value="ACP-like"/>
    <property type="match status" value="2"/>
</dbReference>
<evidence type="ECO:0000256" key="3">
    <source>
        <dbReference type="ARBA" id="ARBA00022553"/>
    </source>
</evidence>
<reference evidence="7" key="1">
    <citation type="submission" date="2017-07" db="EMBL/GenBank/DDBJ databases">
        <title>Comparative genome mining reveals phylogenetic distribution patterns of secondary metabolites in Amycolatopsis.</title>
        <authorList>
            <person name="Adamek M."/>
            <person name="Alanjary M."/>
            <person name="Sales-Ortells H."/>
            <person name="Goodfellow M."/>
            <person name="Bull A.T."/>
            <person name="Kalinowski J."/>
            <person name="Ziemert N."/>
        </authorList>
    </citation>
    <scope>NUCLEOTIDE SEQUENCE [LARGE SCALE GENOMIC DNA]</scope>
    <source>
        <strain evidence="7">H5</strain>
    </source>
</reference>
<dbReference type="Gene3D" id="3.30.559.30">
    <property type="entry name" value="Nonribosomal peptide synthetase, condensation domain"/>
    <property type="match status" value="1"/>
</dbReference>
<keyword evidence="3" id="KW-0597">Phosphoprotein</keyword>
<keyword evidence="7" id="KW-1185">Reference proteome</keyword>
<dbReference type="GO" id="GO:0044550">
    <property type="term" value="P:secondary metabolite biosynthetic process"/>
    <property type="evidence" value="ECO:0007669"/>
    <property type="project" value="TreeGrafter"/>
</dbReference>
<proteinExistence type="predicted"/>
<evidence type="ECO:0000256" key="2">
    <source>
        <dbReference type="ARBA" id="ARBA00022450"/>
    </source>
</evidence>
<dbReference type="InterPro" id="IPR001242">
    <property type="entry name" value="Condensation_dom"/>
</dbReference>
<feature type="domain" description="Carrier" evidence="5">
    <location>
        <begin position="798"/>
        <end position="873"/>
    </location>
</feature>
<dbReference type="GO" id="GO:0005829">
    <property type="term" value="C:cytosol"/>
    <property type="evidence" value="ECO:0007669"/>
    <property type="project" value="TreeGrafter"/>
</dbReference>
<dbReference type="Gene3D" id="3.30.559.10">
    <property type="entry name" value="Chloramphenicol acetyltransferase-like domain"/>
    <property type="match status" value="1"/>
</dbReference>
<dbReference type="Pfam" id="PF00668">
    <property type="entry name" value="Condensation"/>
    <property type="match status" value="1"/>
</dbReference>
<dbReference type="AlphaFoldDB" id="A0A229TE79"/>
<dbReference type="Gene3D" id="1.10.1200.10">
    <property type="entry name" value="ACP-like"/>
    <property type="match status" value="2"/>
</dbReference>
<dbReference type="InterPro" id="IPR036736">
    <property type="entry name" value="ACP-like_sf"/>
</dbReference>
<dbReference type="PANTHER" id="PTHR45527:SF1">
    <property type="entry name" value="FATTY ACID SYNTHASE"/>
    <property type="match status" value="1"/>
</dbReference>
<sequence length="901" mass="95073">MVAASLALADPAAVCVEYGGSTATGAELDALAWGIAGRLRAAGVGTGAVVGVLASPGPRQVAAWLGVLRAGAAFAPLDPSRPDPPGIELLREADVAPGPPGAPVPVDEHAPAVVLVSPDGETVVWEQENLLHAALTTAWLHELGPGSQLLVPGATAVVEAFACLCSGARLVLTDVVEHQGRSFYRATGCPGFAAEIVGESLRPVPNTRLDVLGAGGEELPDGVEGDLWVFGPGVPGDLRRCRTGDRAVRGRDGELRLAAPVEPEPSSSPVQVSETGRRRAAELFAETLSEAGLYGEAQRAALREPDADFFRLGGHSLLAVGMIASAARRWNGEVALGDFLADPTVTGLGTLLDTAAAPPLRSPVTTGDGWYPALPAQQRLWFLDRISGLRQAYLVTFVLEYTGPVDAVRLATSIRSVLGRHPALRSVFRLDHARRELVCRTDGPAPEVSLVDGQGRSRTEHDAYLDEVLWRPFDLAAGPPARAAVITSGTGATTVALSASHVVLDGWSLRQLATEIGETYRAAGQGGRPFLPEPVHPAEVAAEPAERGKARLADVLAALEGAPLDVDLPRDRPREAEQRTAGATAVLGLGPELTARLRVVAAAHGCSTFMVLVTLLATALARRGGQRDFLFAFPWAGRDDPRLVSAVGMLAGTLLVRADLRGEPGWAVLLGRVRRAATAAFARADVPFDAVAAALDPGRDLSRPPVTPVMVSVLDAPLAAPALGEGVDGRVEIRDAAHVKYELALVGIEHPDELELYADYVTGLFDRATVTTLLADLCGLARELVRSLEETVPEPPVESTVDFMEKVRRAWADVLVRDDVDTETSFFDAGGTSLLLIMLLDRLAPLTARELTVADLFRCNTVSSQARLLAGDDRPAPAPRVQDRQRLLGAARRPAPETSHR</sequence>
<evidence type="ECO:0000259" key="5">
    <source>
        <dbReference type="PROSITE" id="PS50075"/>
    </source>
</evidence>
<protein>
    <recommendedName>
        <fullName evidence="5">Carrier domain-containing protein</fullName>
    </recommendedName>
</protein>
<dbReference type="GO" id="GO:0008610">
    <property type="term" value="P:lipid biosynthetic process"/>
    <property type="evidence" value="ECO:0007669"/>
    <property type="project" value="UniProtKB-ARBA"/>
</dbReference>
<dbReference type="InterPro" id="IPR009081">
    <property type="entry name" value="PP-bd_ACP"/>
</dbReference>
<dbReference type="InterPro" id="IPR006162">
    <property type="entry name" value="Ppantetheine_attach_site"/>
</dbReference>
<feature type="compositionally biased region" description="Basic and acidic residues" evidence="4">
    <location>
        <begin position="870"/>
        <end position="886"/>
    </location>
</feature>
<organism evidence="6 7">
    <name type="scientific">Amycolatopsis vastitatis</name>
    <dbReference type="NCBI Taxonomy" id="1905142"/>
    <lineage>
        <taxon>Bacteria</taxon>
        <taxon>Bacillati</taxon>
        <taxon>Actinomycetota</taxon>
        <taxon>Actinomycetes</taxon>
        <taxon>Pseudonocardiales</taxon>
        <taxon>Pseudonocardiaceae</taxon>
        <taxon>Amycolatopsis</taxon>
    </lineage>
</organism>
<dbReference type="Pfam" id="PF00550">
    <property type="entry name" value="PP-binding"/>
    <property type="match status" value="2"/>
</dbReference>
<dbReference type="PROSITE" id="PS50075">
    <property type="entry name" value="CARRIER"/>
    <property type="match status" value="1"/>
</dbReference>
<dbReference type="GO" id="GO:0031177">
    <property type="term" value="F:phosphopantetheine binding"/>
    <property type="evidence" value="ECO:0007669"/>
    <property type="project" value="TreeGrafter"/>
</dbReference>
<dbReference type="PANTHER" id="PTHR45527">
    <property type="entry name" value="NONRIBOSOMAL PEPTIDE SYNTHETASE"/>
    <property type="match status" value="1"/>
</dbReference>
<dbReference type="InterPro" id="IPR042099">
    <property type="entry name" value="ANL_N_sf"/>
</dbReference>
<dbReference type="Gene3D" id="3.40.50.12780">
    <property type="entry name" value="N-terminal domain of ligase-like"/>
    <property type="match status" value="2"/>
</dbReference>
<dbReference type="SUPFAM" id="SSF56801">
    <property type="entry name" value="Acetyl-CoA synthetase-like"/>
    <property type="match status" value="1"/>
</dbReference>
<dbReference type="PROSITE" id="PS00012">
    <property type="entry name" value="PHOSPHOPANTETHEINE"/>
    <property type="match status" value="1"/>
</dbReference>
<comment type="caution">
    <text evidence="6">The sequence shown here is derived from an EMBL/GenBank/DDBJ whole genome shotgun (WGS) entry which is preliminary data.</text>
</comment>
<evidence type="ECO:0000256" key="1">
    <source>
        <dbReference type="ARBA" id="ARBA00001957"/>
    </source>
</evidence>
<evidence type="ECO:0000313" key="7">
    <source>
        <dbReference type="Proteomes" id="UP000215199"/>
    </source>
</evidence>
<feature type="region of interest" description="Disordered" evidence="4">
    <location>
        <begin position="870"/>
        <end position="901"/>
    </location>
</feature>
<evidence type="ECO:0000256" key="4">
    <source>
        <dbReference type="SAM" id="MobiDB-lite"/>
    </source>
</evidence>
<keyword evidence="2" id="KW-0596">Phosphopantetheine</keyword>
<evidence type="ECO:0000313" key="6">
    <source>
        <dbReference type="EMBL" id="OXM69562.1"/>
    </source>
</evidence>
<dbReference type="GO" id="GO:0043041">
    <property type="term" value="P:amino acid activation for nonribosomal peptide biosynthetic process"/>
    <property type="evidence" value="ECO:0007669"/>
    <property type="project" value="TreeGrafter"/>
</dbReference>